<evidence type="ECO:0000256" key="2">
    <source>
        <dbReference type="ARBA" id="ARBA00004370"/>
    </source>
</evidence>
<keyword evidence="6" id="KW-0812">Transmembrane</keyword>
<dbReference type="InterPro" id="IPR001128">
    <property type="entry name" value="Cyt_P450"/>
</dbReference>
<dbReference type="SUPFAM" id="SSF48264">
    <property type="entry name" value="Cytochrome P450"/>
    <property type="match status" value="1"/>
</dbReference>
<accession>A0AAD7B4U7</accession>
<protein>
    <submittedName>
        <fullName evidence="14">Cytochrome P450</fullName>
    </submittedName>
</protein>
<keyword evidence="8" id="KW-1133">Transmembrane helix</keyword>
<evidence type="ECO:0000256" key="7">
    <source>
        <dbReference type="ARBA" id="ARBA00022723"/>
    </source>
</evidence>
<dbReference type="GO" id="GO:0020037">
    <property type="term" value="F:heme binding"/>
    <property type="evidence" value="ECO:0007669"/>
    <property type="project" value="InterPro"/>
</dbReference>
<gene>
    <name evidence="14" type="ORF">FB45DRAFT_1121893</name>
</gene>
<dbReference type="InterPro" id="IPR002401">
    <property type="entry name" value="Cyt_P450_E_grp-I"/>
</dbReference>
<dbReference type="PRINTS" id="PR00463">
    <property type="entry name" value="EP450I"/>
</dbReference>
<comment type="subcellular location">
    <subcellularLocation>
        <location evidence="2">Membrane</location>
    </subcellularLocation>
</comment>
<evidence type="ECO:0000256" key="12">
    <source>
        <dbReference type="ARBA" id="ARBA00023136"/>
    </source>
</evidence>
<dbReference type="Pfam" id="PF00067">
    <property type="entry name" value="p450"/>
    <property type="match status" value="1"/>
</dbReference>
<dbReference type="PANTHER" id="PTHR24305">
    <property type="entry name" value="CYTOCHROME P450"/>
    <property type="match status" value="1"/>
</dbReference>
<proteinExistence type="inferred from homology"/>
<keyword evidence="5 13" id="KW-0349">Heme</keyword>
<dbReference type="GO" id="GO:0016705">
    <property type="term" value="F:oxidoreductase activity, acting on paired donors, with incorporation or reduction of molecular oxygen"/>
    <property type="evidence" value="ECO:0007669"/>
    <property type="project" value="InterPro"/>
</dbReference>
<evidence type="ECO:0000256" key="8">
    <source>
        <dbReference type="ARBA" id="ARBA00022989"/>
    </source>
</evidence>
<evidence type="ECO:0000256" key="6">
    <source>
        <dbReference type="ARBA" id="ARBA00022692"/>
    </source>
</evidence>
<dbReference type="InterPro" id="IPR036396">
    <property type="entry name" value="Cyt_P450_sf"/>
</dbReference>
<dbReference type="InterPro" id="IPR050121">
    <property type="entry name" value="Cytochrome_P450_monoxygenase"/>
</dbReference>
<dbReference type="PANTHER" id="PTHR24305:SF166">
    <property type="entry name" value="CYTOCHROME P450 12A4, MITOCHONDRIAL-RELATED"/>
    <property type="match status" value="1"/>
</dbReference>
<evidence type="ECO:0000256" key="10">
    <source>
        <dbReference type="ARBA" id="ARBA00023004"/>
    </source>
</evidence>
<evidence type="ECO:0000256" key="3">
    <source>
        <dbReference type="ARBA" id="ARBA00004721"/>
    </source>
</evidence>
<dbReference type="PRINTS" id="PR00385">
    <property type="entry name" value="P450"/>
</dbReference>
<dbReference type="Gene3D" id="1.10.630.10">
    <property type="entry name" value="Cytochrome P450"/>
    <property type="match status" value="1"/>
</dbReference>
<dbReference type="GO" id="GO:0005506">
    <property type="term" value="F:iron ion binding"/>
    <property type="evidence" value="ECO:0007669"/>
    <property type="project" value="InterPro"/>
</dbReference>
<dbReference type="Proteomes" id="UP001221142">
    <property type="component" value="Unassembled WGS sequence"/>
</dbReference>
<comment type="cofactor">
    <cofactor evidence="1 13">
        <name>heme</name>
        <dbReference type="ChEBI" id="CHEBI:30413"/>
    </cofactor>
</comment>
<comment type="similarity">
    <text evidence="4">Belongs to the cytochrome P450 family.</text>
</comment>
<keyword evidence="15" id="KW-1185">Reference proteome</keyword>
<evidence type="ECO:0000313" key="15">
    <source>
        <dbReference type="Proteomes" id="UP001221142"/>
    </source>
</evidence>
<feature type="binding site" description="axial binding residue" evidence="13">
    <location>
        <position position="491"/>
    </location>
    <ligand>
        <name>heme</name>
        <dbReference type="ChEBI" id="CHEBI:30413"/>
    </ligand>
    <ligandPart>
        <name>Fe</name>
        <dbReference type="ChEBI" id="CHEBI:18248"/>
    </ligandPart>
</feature>
<evidence type="ECO:0000256" key="9">
    <source>
        <dbReference type="ARBA" id="ARBA00023002"/>
    </source>
</evidence>
<keyword evidence="12" id="KW-0472">Membrane</keyword>
<evidence type="ECO:0000256" key="13">
    <source>
        <dbReference type="PIRSR" id="PIRSR602401-1"/>
    </source>
</evidence>
<evidence type="ECO:0000313" key="14">
    <source>
        <dbReference type="EMBL" id="KAJ7610069.1"/>
    </source>
</evidence>
<evidence type="ECO:0000256" key="5">
    <source>
        <dbReference type="ARBA" id="ARBA00022617"/>
    </source>
</evidence>
<dbReference type="AlphaFoldDB" id="A0AAD7B4U7"/>
<comment type="pathway">
    <text evidence="3">Secondary metabolite biosynthesis; terpenoid biosynthesis.</text>
</comment>
<keyword evidence="7 13" id="KW-0479">Metal-binding</keyword>
<organism evidence="14 15">
    <name type="scientific">Roridomyces roridus</name>
    <dbReference type="NCBI Taxonomy" id="1738132"/>
    <lineage>
        <taxon>Eukaryota</taxon>
        <taxon>Fungi</taxon>
        <taxon>Dikarya</taxon>
        <taxon>Basidiomycota</taxon>
        <taxon>Agaricomycotina</taxon>
        <taxon>Agaricomycetes</taxon>
        <taxon>Agaricomycetidae</taxon>
        <taxon>Agaricales</taxon>
        <taxon>Marasmiineae</taxon>
        <taxon>Mycenaceae</taxon>
        <taxon>Roridomyces</taxon>
    </lineage>
</organism>
<comment type="caution">
    <text evidence="14">The sequence shown here is derived from an EMBL/GenBank/DDBJ whole genome shotgun (WGS) entry which is preliminary data.</text>
</comment>
<keyword evidence="11" id="KW-0503">Monooxygenase</keyword>
<evidence type="ECO:0000256" key="11">
    <source>
        <dbReference type="ARBA" id="ARBA00023033"/>
    </source>
</evidence>
<reference evidence="14" key="1">
    <citation type="submission" date="2023-03" db="EMBL/GenBank/DDBJ databases">
        <title>Massive genome expansion in bonnet fungi (Mycena s.s.) driven by repeated elements and novel gene families across ecological guilds.</title>
        <authorList>
            <consortium name="Lawrence Berkeley National Laboratory"/>
            <person name="Harder C.B."/>
            <person name="Miyauchi S."/>
            <person name="Viragh M."/>
            <person name="Kuo A."/>
            <person name="Thoen E."/>
            <person name="Andreopoulos B."/>
            <person name="Lu D."/>
            <person name="Skrede I."/>
            <person name="Drula E."/>
            <person name="Henrissat B."/>
            <person name="Morin E."/>
            <person name="Kohler A."/>
            <person name="Barry K."/>
            <person name="LaButti K."/>
            <person name="Morin E."/>
            <person name="Salamov A."/>
            <person name="Lipzen A."/>
            <person name="Mereny Z."/>
            <person name="Hegedus B."/>
            <person name="Baldrian P."/>
            <person name="Stursova M."/>
            <person name="Weitz H."/>
            <person name="Taylor A."/>
            <person name="Grigoriev I.V."/>
            <person name="Nagy L.G."/>
            <person name="Martin F."/>
            <person name="Kauserud H."/>
        </authorList>
    </citation>
    <scope>NUCLEOTIDE SEQUENCE</scope>
    <source>
        <strain evidence="14">9284</strain>
    </source>
</reference>
<sequence>MALTSTLAFLLATAIVLRLTLFRRRSAVEQVPGPPSSSWLYGNLLDISVCNSWGEHEFEWQRRYGAVYRVKGCFGTNRLMVSDPQALQHILTSSTFSRTPNVQHAATALFGQDSVISVKGVPLSDMTLYLILKNFRVMAGDDHRRARAVMNPAFSSGAMRRLVPLFERTAAMLTSELEESLLSTSQVDMSPALVRATMSAISQAVFGCSLQDLGADLVENHSDLYATFGPRTRANVLLDTLMHYIPLSPEMFNLILPPNVSSALGTSHRLTHELGTRMLKERVRAREKGLEVGSEDGDLFGTFLNSEMSEKGKYFLEKDEIVAQTAVLLLAGQDTTSNSLAFGLRELAKHPQFQKELREEIHSSPLGGGGGSGAAYDSLPLLNAFIKETLRLWPAEPLAESMAVEDTFLPLKFPITLTTGEQITKLPVKKGQLATIAIGSYQRSEAIWGADAQEFRPRRWLDDGELNKAGELPHIGPYANLLTFFAGPRTCLGWRFAVVEMQVLLSELVSKFSFSLPEDDEILPRHAVTLMPLMPSGKKGSPMRVSRVL</sequence>
<evidence type="ECO:0000256" key="1">
    <source>
        <dbReference type="ARBA" id="ARBA00001971"/>
    </source>
</evidence>
<dbReference type="EMBL" id="JARKIF010000036">
    <property type="protein sequence ID" value="KAJ7610069.1"/>
    <property type="molecule type" value="Genomic_DNA"/>
</dbReference>
<evidence type="ECO:0000256" key="4">
    <source>
        <dbReference type="ARBA" id="ARBA00010617"/>
    </source>
</evidence>
<dbReference type="GO" id="GO:0016020">
    <property type="term" value="C:membrane"/>
    <property type="evidence" value="ECO:0007669"/>
    <property type="project" value="UniProtKB-SubCell"/>
</dbReference>
<keyword evidence="10 13" id="KW-0408">Iron</keyword>
<keyword evidence="9" id="KW-0560">Oxidoreductase</keyword>
<name>A0AAD7B4U7_9AGAR</name>
<dbReference type="GO" id="GO:0004497">
    <property type="term" value="F:monooxygenase activity"/>
    <property type="evidence" value="ECO:0007669"/>
    <property type="project" value="UniProtKB-KW"/>
</dbReference>